<accession>T1CCE1</accession>
<sequence>MDDNAYMKLLDRAYSLAPELSASKEDFVIPVVDSLVQGTKTVVKNINAIADRARRKPSEIAKYISKELAVPVSIEDQRMVISGKFSNSELDKKIGRYFEVYVICRECHKPDTHLEAAGRGMMYLVCEACGARYGVKSY</sequence>
<dbReference type="NCBIfam" id="NF003067">
    <property type="entry name" value="PRK03988.1"/>
    <property type="match status" value="1"/>
</dbReference>
<reference evidence="5" key="2">
    <citation type="journal article" date="2014" name="ISME J.">
        <title>Microbial stratification in low pH oxic and suboxic macroscopic growths along an acid mine drainage.</title>
        <authorList>
            <person name="Mendez-Garcia C."/>
            <person name="Mesa V."/>
            <person name="Sprenger R.R."/>
            <person name="Richter M."/>
            <person name="Diez M.S."/>
            <person name="Solano J."/>
            <person name="Bargiela R."/>
            <person name="Golyshina O.V."/>
            <person name="Manteca A."/>
            <person name="Ramos J.L."/>
            <person name="Gallego J.R."/>
            <person name="Llorente I."/>
            <person name="Martins Dos Santos V.A."/>
            <person name="Jensen O.N."/>
            <person name="Pelaez A.I."/>
            <person name="Sanchez J."/>
            <person name="Ferrer M."/>
        </authorList>
    </citation>
    <scope>NUCLEOTIDE SEQUENCE</scope>
</reference>
<keyword evidence="3" id="KW-0648">Protein biosynthesis</keyword>
<dbReference type="InterPro" id="IPR045196">
    <property type="entry name" value="IF2/IF5"/>
</dbReference>
<gene>
    <name evidence="5" type="ORF">B2A_02347</name>
</gene>
<evidence type="ECO:0000313" key="5">
    <source>
        <dbReference type="EMBL" id="EQD63439.1"/>
    </source>
</evidence>
<evidence type="ECO:0000256" key="1">
    <source>
        <dbReference type="ARBA" id="ARBA00010397"/>
    </source>
</evidence>
<dbReference type="Pfam" id="PF01873">
    <property type="entry name" value="eIF-5_eIF-2B"/>
    <property type="match status" value="1"/>
</dbReference>
<organism evidence="5">
    <name type="scientific">mine drainage metagenome</name>
    <dbReference type="NCBI Taxonomy" id="410659"/>
    <lineage>
        <taxon>unclassified sequences</taxon>
        <taxon>metagenomes</taxon>
        <taxon>ecological metagenomes</taxon>
    </lineage>
</organism>
<dbReference type="InterPro" id="IPR016189">
    <property type="entry name" value="Transl_init_fac_IF2/IF5_N"/>
</dbReference>
<proteinExistence type="inferred from homology"/>
<feature type="domain" description="Translation initiation factor IF2/IF5" evidence="4">
    <location>
        <begin position="24"/>
        <end position="132"/>
    </location>
</feature>
<comment type="caution">
    <text evidence="5">The sequence shown here is derived from an EMBL/GenBank/DDBJ whole genome shotgun (WGS) entry which is preliminary data.</text>
</comment>
<evidence type="ECO:0000256" key="3">
    <source>
        <dbReference type="ARBA" id="ARBA00022917"/>
    </source>
</evidence>
<dbReference type="PANTHER" id="PTHR23001">
    <property type="entry name" value="EUKARYOTIC TRANSLATION INITIATION FACTOR"/>
    <property type="match status" value="1"/>
</dbReference>
<dbReference type="EMBL" id="AUZZ01001607">
    <property type="protein sequence ID" value="EQD63439.1"/>
    <property type="molecule type" value="Genomic_DNA"/>
</dbReference>
<dbReference type="Gene3D" id="3.30.30.170">
    <property type="match status" value="1"/>
</dbReference>
<dbReference type="InterPro" id="IPR002735">
    <property type="entry name" value="Transl_init_fac_IF2/IF5_dom"/>
</dbReference>
<reference evidence="5" key="1">
    <citation type="submission" date="2013-08" db="EMBL/GenBank/DDBJ databases">
        <authorList>
            <person name="Mendez C."/>
            <person name="Richter M."/>
            <person name="Ferrer M."/>
            <person name="Sanchez J."/>
        </authorList>
    </citation>
    <scope>NUCLEOTIDE SEQUENCE</scope>
</reference>
<dbReference type="GO" id="GO:0003743">
    <property type="term" value="F:translation initiation factor activity"/>
    <property type="evidence" value="ECO:0007669"/>
    <property type="project" value="UniProtKB-KW"/>
</dbReference>
<protein>
    <submittedName>
        <fullName evidence="5">Translation initiation factor aIF-2, beta subunit</fullName>
    </submittedName>
</protein>
<dbReference type="PANTHER" id="PTHR23001:SF3">
    <property type="entry name" value="EUKARYOTIC TRANSLATION INITIATION FACTOR 2 SUBUNIT 2"/>
    <property type="match status" value="1"/>
</dbReference>
<dbReference type="SMART" id="SM00653">
    <property type="entry name" value="eIF2B_5"/>
    <property type="match status" value="1"/>
</dbReference>
<evidence type="ECO:0000259" key="4">
    <source>
        <dbReference type="SMART" id="SM00653"/>
    </source>
</evidence>
<dbReference type="SUPFAM" id="SSF75689">
    <property type="entry name" value="Zinc-binding domain of translation initiation factor 2 beta"/>
    <property type="match status" value="1"/>
</dbReference>
<dbReference type="InterPro" id="IPR016190">
    <property type="entry name" value="Transl_init_fac_IF2/IF5_Zn-bd"/>
</dbReference>
<dbReference type="AlphaFoldDB" id="T1CCE1"/>
<name>T1CCE1_9ZZZZ</name>
<comment type="similarity">
    <text evidence="1">Belongs to the eIF-2-beta/eIF-5 family.</text>
</comment>
<dbReference type="SUPFAM" id="SSF100966">
    <property type="entry name" value="Translation initiation factor 2 beta, aIF2beta, N-terminal domain"/>
    <property type="match status" value="1"/>
</dbReference>
<evidence type="ECO:0000256" key="2">
    <source>
        <dbReference type="ARBA" id="ARBA00022540"/>
    </source>
</evidence>
<keyword evidence="2 5" id="KW-0396">Initiation factor</keyword>